<protein>
    <recommendedName>
        <fullName evidence="3">N-acetyltransferase domain-containing protein</fullName>
    </recommendedName>
</protein>
<dbReference type="PROSITE" id="PS51186">
    <property type="entry name" value="GNAT"/>
    <property type="match status" value="1"/>
</dbReference>
<dbReference type="InterPro" id="IPR050680">
    <property type="entry name" value="YpeA/RimI_acetyltransf"/>
</dbReference>
<dbReference type="InterPro" id="IPR000182">
    <property type="entry name" value="GNAT_dom"/>
</dbReference>
<reference evidence="4" key="1">
    <citation type="submission" date="2018-06" db="EMBL/GenBank/DDBJ databases">
        <authorList>
            <person name="Zhirakovskaya E."/>
        </authorList>
    </citation>
    <scope>NUCLEOTIDE SEQUENCE</scope>
</reference>
<dbReference type="InterPro" id="IPR016181">
    <property type="entry name" value="Acyl_CoA_acyltransferase"/>
</dbReference>
<evidence type="ECO:0000313" key="4">
    <source>
        <dbReference type="EMBL" id="VAX11502.1"/>
    </source>
</evidence>
<dbReference type="Pfam" id="PF13673">
    <property type="entry name" value="Acetyltransf_10"/>
    <property type="match status" value="1"/>
</dbReference>
<keyword evidence="2" id="KW-0012">Acyltransferase</keyword>
<dbReference type="EMBL" id="UOFY01000069">
    <property type="protein sequence ID" value="VAX11502.1"/>
    <property type="molecule type" value="Genomic_DNA"/>
</dbReference>
<dbReference type="Gene3D" id="3.40.630.30">
    <property type="match status" value="1"/>
</dbReference>
<proteinExistence type="predicted"/>
<dbReference type="GO" id="GO:0016747">
    <property type="term" value="F:acyltransferase activity, transferring groups other than amino-acyl groups"/>
    <property type="evidence" value="ECO:0007669"/>
    <property type="project" value="InterPro"/>
</dbReference>
<dbReference type="PANTHER" id="PTHR43420:SF47">
    <property type="entry name" value="N-ACETYLTRANSFERASE DOMAIN-CONTAINING PROTEIN"/>
    <property type="match status" value="1"/>
</dbReference>
<gene>
    <name evidence="4" type="ORF">MNBD_GAMMA25-1003</name>
</gene>
<dbReference type="AlphaFoldDB" id="A0A3B1B5P3"/>
<name>A0A3B1B5P3_9ZZZZ</name>
<organism evidence="4">
    <name type="scientific">hydrothermal vent metagenome</name>
    <dbReference type="NCBI Taxonomy" id="652676"/>
    <lineage>
        <taxon>unclassified sequences</taxon>
        <taxon>metagenomes</taxon>
        <taxon>ecological metagenomes</taxon>
    </lineage>
</organism>
<evidence type="ECO:0000259" key="3">
    <source>
        <dbReference type="PROSITE" id="PS51186"/>
    </source>
</evidence>
<evidence type="ECO:0000256" key="1">
    <source>
        <dbReference type="ARBA" id="ARBA00022679"/>
    </source>
</evidence>
<evidence type="ECO:0000256" key="2">
    <source>
        <dbReference type="ARBA" id="ARBA00023315"/>
    </source>
</evidence>
<sequence length="143" mass="16368">MDAIKIKRVAFIRDFADLCYVREQVFIKEQGVPSTLEWDGLDQDAFHLIALTATQQPVGTVRMIKDGHIGRMAVLNEWRNQGIGQQLLMRIIELARPLELKQVFLAAQTSAINFYTRYGFVAHGEEYMDAGIPHQNMSFILKE</sequence>
<accession>A0A3B1B5P3</accession>
<dbReference type="PANTHER" id="PTHR43420">
    <property type="entry name" value="ACETYLTRANSFERASE"/>
    <property type="match status" value="1"/>
</dbReference>
<dbReference type="CDD" id="cd04301">
    <property type="entry name" value="NAT_SF"/>
    <property type="match status" value="1"/>
</dbReference>
<dbReference type="SUPFAM" id="SSF55729">
    <property type="entry name" value="Acyl-CoA N-acyltransferases (Nat)"/>
    <property type="match status" value="1"/>
</dbReference>
<feature type="domain" description="N-acetyltransferase" evidence="3">
    <location>
        <begin position="4"/>
        <end position="142"/>
    </location>
</feature>
<keyword evidence="1" id="KW-0808">Transferase</keyword>